<feature type="transmembrane region" description="Helical" evidence="10">
    <location>
        <begin position="335"/>
        <end position="353"/>
    </location>
</feature>
<dbReference type="KEGG" id="kle:AO703_19210"/>
<protein>
    <submittedName>
        <fullName evidence="12">Amino acid ABC transporter permease</fullName>
    </submittedName>
</protein>
<dbReference type="Gene3D" id="1.10.3720.10">
    <property type="entry name" value="MetI-like"/>
    <property type="match status" value="2"/>
</dbReference>
<dbReference type="FunFam" id="1.10.3720.10:FF:000047">
    <property type="entry name" value="Amino acid ABC transporter, permease protein"/>
    <property type="match status" value="1"/>
</dbReference>
<feature type="transmembrane region" description="Helical" evidence="10">
    <location>
        <begin position="221"/>
        <end position="241"/>
    </location>
</feature>
<dbReference type="OrthoDB" id="9808531at2"/>
<reference evidence="13" key="1">
    <citation type="submission" date="2015-10" db="EMBL/GenBank/DDBJ databases">
        <title>Complete Genome Sequencing of Klebsiella sp. strain G5.</title>
        <authorList>
            <person name="Chan K.-G."/>
            <person name="Chen J.-W."/>
        </authorList>
    </citation>
    <scope>NUCLEOTIDE SEQUENCE [LARGE SCALE GENOMIC DNA]</scope>
    <source>
        <strain evidence="13">G5</strain>
    </source>
</reference>
<dbReference type="PANTHER" id="PTHR30614">
    <property type="entry name" value="MEMBRANE COMPONENT OF AMINO ACID ABC TRANSPORTER"/>
    <property type="match status" value="1"/>
</dbReference>
<dbReference type="InterPro" id="IPR000515">
    <property type="entry name" value="MetI-like"/>
</dbReference>
<evidence type="ECO:0000256" key="10">
    <source>
        <dbReference type="RuleBase" id="RU363032"/>
    </source>
</evidence>
<dbReference type="NCBIfam" id="TIGR01726">
    <property type="entry name" value="HEQRo_perm_3TM"/>
    <property type="match status" value="1"/>
</dbReference>
<gene>
    <name evidence="12" type="ORF">AO703_19210</name>
</gene>
<evidence type="ECO:0000256" key="8">
    <source>
        <dbReference type="ARBA" id="ARBA00022989"/>
    </source>
</evidence>
<feature type="domain" description="ABC transmembrane type-1" evidence="11">
    <location>
        <begin position="88"/>
        <end position="381"/>
    </location>
</feature>
<dbReference type="InterPro" id="IPR035906">
    <property type="entry name" value="MetI-like_sf"/>
</dbReference>
<proteinExistence type="inferred from homology"/>
<sequence>MSHRRLTVKGSLSLSNPTVRAWLFQIVAVVAIASIVIYLIHNTITNLNNRGITSGFAFLDRSAGFGIVQHLIDYQEGDTYGRVFVVGLLNTLLVSALCIVFASVIGFFLGLARLSENWLLRKLSTLYIEVFRNIPPLLQIFFWYFAVLRNLPGPRQAVDAFDLVYLSNRGLYIPAPQLGEGLLAFTGAVLLAIVISIGLYRYNKTHQIKTGQLRRTWPTALGLLIFLPLLAHWTFGAAIHWDIPQLRGFNFLGGMALIPELAALTLALSVYTSAFIAEIIRAGIQAVPYGQHEAARSLGLPNPVTLRQVIIPQALRVIIPPLTSQYLNIVKNSSLAAAIGYPDMVSLFAGTVLNQTGQAIETIAITMSVYLIISLSISLLMNIYNRRMALIER</sequence>
<dbReference type="CDD" id="cd06261">
    <property type="entry name" value="TM_PBP2"/>
    <property type="match status" value="1"/>
</dbReference>
<dbReference type="GO" id="GO:0043190">
    <property type="term" value="C:ATP-binding cassette (ABC) transporter complex"/>
    <property type="evidence" value="ECO:0007669"/>
    <property type="project" value="InterPro"/>
</dbReference>
<dbReference type="FunFam" id="1.10.3720.10:FF:000051">
    <property type="entry name" value="Amino acid ABC transporter, permease protein"/>
    <property type="match status" value="1"/>
</dbReference>
<dbReference type="Proteomes" id="UP000069162">
    <property type="component" value="Chromosome"/>
</dbReference>
<dbReference type="RefSeq" id="WP_062742171.1">
    <property type="nucleotide sequence ID" value="NZ_CP012871.1"/>
</dbReference>
<evidence type="ECO:0000313" key="13">
    <source>
        <dbReference type="Proteomes" id="UP000069162"/>
    </source>
</evidence>
<dbReference type="GO" id="GO:0022857">
    <property type="term" value="F:transmembrane transporter activity"/>
    <property type="evidence" value="ECO:0007669"/>
    <property type="project" value="InterPro"/>
</dbReference>
<dbReference type="Pfam" id="PF00528">
    <property type="entry name" value="BPD_transp_1"/>
    <property type="match status" value="1"/>
</dbReference>
<keyword evidence="5" id="KW-0997">Cell inner membrane</keyword>
<keyword evidence="4" id="KW-1003">Cell membrane</keyword>
<evidence type="ECO:0000256" key="1">
    <source>
        <dbReference type="ARBA" id="ARBA00004429"/>
    </source>
</evidence>
<comment type="similarity">
    <text evidence="2">Belongs to the binding-protein-dependent transport system permease family. HisMQ subfamily.</text>
</comment>
<dbReference type="InterPro" id="IPR010065">
    <property type="entry name" value="AA_ABC_transptr_permease_3TM"/>
</dbReference>
<comment type="subcellular location">
    <subcellularLocation>
        <location evidence="1">Cell inner membrane</location>
        <topology evidence="1">Multi-pass membrane protein</topology>
    </subcellularLocation>
    <subcellularLocation>
        <location evidence="10">Cell membrane</location>
        <topology evidence="10">Multi-pass membrane protein</topology>
    </subcellularLocation>
</comment>
<evidence type="ECO:0000256" key="5">
    <source>
        <dbReference type="ARBA" id="ARBA00022519"/>
    </source>
</evidence>
<evidence type="ECO:0000256" key="3">
    <source>
        <dbReference type="ARBA" id="ARBA00022448"/>
    </source>
</evidence>
<keyword evidence="8 10" id="KW-1133">Transmembrane helix</keyword>
<feature type="transmembrane region" description="Helical" evidence="10">
    <location>
        <begin position="21"/>
        <end position="40"/>
    </location>
</feature>
<dbReference type="GO" id="GO:0006865">
    <property type="term" value="P:amino acid transport"/>
    <property type="evidence" value="ECO:0007669"/>
    <property type="project" value="UniProtKB-KW"/>
</dbReference>
<keyword evidence="7" id="KW-0029">Amino-acid transport</keyword>
<dbReference type="PANTHER" id="PTHR30614:SF37">
    <property type="entry name" value="AMINO-ACID ABC TRANSPORTER PERMEASE PROTEIN YHDX-RELATED"/>
    <property type="match status" value="1"/>
</dbReference>
<feature type="transmembrane region" description="Helical" evidence="10">
    <location>
        <begin position="181"/>
        <end position="200"/>
    </location>
</feature>
<keyword evidence="9 10" id="KW-0472">Membrane</keyword>
<dbReference type="SUPFAM" id="SSF161098">
    <property type="entry name" value="MetI-like"/>
    <property type="match status" value="2"/>
</dbReference>
<keyword evidence="3 10" id="KW-0813">Transport</keyword>
<evidence type="ECO:0000256" key="4">
    <source>
        <dbReference type="ARBA" id="ARBA00022475"/>
    </source>
</evidence>
<accession>A0A806X846</accession>
<dbReference type="InterPro" id="IPR043429">
    <property type="entry name" value="ArtM/GltK/GlnP/TcyL/YhdX-like"/>
</dbReference>
<evidence type="ECO:0000256" key="2">
    <source>
        <dbReference type="ARBA" id="ARBA00010072"/>
    </source>
</evidence>
<dbReference type="PROSITE" id="PS50928">
    <property type="entry name" value="ABC_TM1"/>
    <property type="match status" value="1"/>
</dbReference>
<feature type="transmembrane region" description="Helical" evidence="10">
    <location>
        <begin position="261"/>
        <end position="280"/>
    </location>
</feature>
<evidence type="ECO:0000313" key="12">
    <source>
        <dbReference type="EMBL" id="ALR78330.1"/>
    </source>
</evidence>
<evidence type="ECO:0000259" key="11">
    <source>
        <dbReference type="PROSITE" id="PS50928"/>
    </source>
</evidence>
<organism evidence="12 13">
    <name type="scientific">[Enterobacter] lignolyticus</name>
    <dbReference type="NCBI Taxonomy" id="1334193"/>
    <lineage>
        <taxon>Bacteria</taxon>
        <taxon>Pseudomonadati</taxon>
        <taxon>Pseudomonadota</taxon>
        <taxon>Gammaproteobacteria</taxon>
        <taxon>Enterobacterales</taxon>
        <taxon>Enterobacteriaceae</taxon>
        <taxon>Pluralibacter</taxon>
    </lineage>
</organism>
<feature type="transmembrane region" description="Helical" evidence="10">
    <location>
        <begin position="126"/>
        <end position="146"/>
    </location>
</feature>
<keyword evidence="6 10" id="KW-0812">Transmembrane</keyword>
<evidence type="ECO:0000256" key="7">
    <source>
        <dbReference type="ARBA" id="ARBA00022970"/>
    </source>
</evidence>
<evidence type="ECO:0000256" key="6">
    <source>
        <dbReference type="ARBA" id="ARBA00022692"/>
    </source>
</evidence>
<name>A0A806X846_9ENTR</name>
<dbReference type="EMBL" id="CP012871">
    <property type="protein sequence ID" value="ALR78330.1"/>
    <property type="molecule type" value="Genomic_DNA"/>
</dbReference>
<evidence type="ECO:0000256" key="9">
    <source>
        <dbReference type="ARBA" id="ARBA00023136"/>
    </source>
</evidence>
<feature type="transmembrane region" description="Helical" evidence="10">
    <location>
        <begin position="359"/>
        <end position="384"/>
    </location>
</feature>
<feature type="transmembrane region" description="Helical" evidence="10">
    <location>
        <begin position="92"/>
        <end position="114"/>
    </location>
</feature>
<dbReference type="AlphaFoldDB" id="A0A806X846"/>